<dbReference type="GO" id="GO:0008932">
    <property type="term" value="F:lytic endotransglycosylase activity"/>
    <property type="evidence" value="ECO:0007669"/>
    <property type="project" value="TreeGrafter"/>
</dbReference>
<dbReference type="InterPro" id="IPR018392">
    <property type="entry name" value="LysM"/>
</dbReference>
<gene>
    <name evidence="4" type="ORF">MPNT_180016</name>
</gene>
<dbReference type="Pfam" id="PF01476">
    <property type="entry name" value="LysM"/>
    <property type="match status" value="2"/>
</dbReference>
<feature type="region of interest" description="Disordered" evidence="1">
    <location>
        <begin position="196"/>
        <end position="237"/>
    </location>
</feature>
<evidence type="ECO:0000313" key="5">
    <source>
        <dbReference type="Proteomes" id="UP000663859"/>
    </source>
</evidence>
<dbReference type="PANTHER" id="PTHR33734:SF22">
    <property type="entry name" value="MEMBRANE-BOUND LYTIC MUREIN TRANSGLYCOSYLASE D"/>
    <property type="match status" value="1"/>
</dbReference>
<dbReference type="RefSeq" id="WP_174583060.1">
    <property type="nucleotide sequence ID" value="NZ_CAJNOB010000010.1"/>
</dbReference>
<name>A0A8J2BM19_9BACT</name>
<dbReference type="Proteomes" id="UP000663859">
    <property type="component" value="Unassembled WGS sequence"/>
</dbReference>
<keyword evidence="2" id="KW-0472">Membrane</keyword>
<dbReference type="InterPro" id="IPR036779">
    <property type="entry name" value="LysM_dom_sf"/>
</dbReference>
<feature type="transmembrane region" description="Helical" evidence="2">
    <location>
        <begin position="28"/>
        <end position="48"/>
    </location>
</feature>
<reference evidence="4" key="1">
    <citation type="submission" date="2021-02" db="EMBL/GenBank/DDBJ databases">
        <authorList>
            <person name="Cremers G."/>
            <person name="Picone N."/>
        </authorList>
    </citation>
    <scope>NUCLEOTIDE SEQUENCE</scope>
    <source>
        <strain evidence="4">PQ17</strain>
    </source>
</reference>
<dbReference type="CDD" id="cd00118">
    <property type="entry name" value="LysM"/>
    <property type="match status" value="2"/>
</dbReference>
<evidence type="ECO:0000256" key="1">
    <source>
        <dbReference type="SAM" id="MobiDB-lite"/>
    </source>
</evidence>
<dbReference type="Gene3D" id="3.10.350.10">
    <property type="entry name" value="LysM domain"/>
    <property type="match status" value="2"/>
</dbReference>
<evidence type="ECO:0000256" key="2">
    <source>
        <dbReference type="SAM" id="Phobius"/>
    </source>
</evidence>
<evidence type="ECO:0000259" key="3">
    <source>
        <dbReference type="PROSITE" id="PS51782"/>
    </source>
</evidence>
<keyword evidence="5" id="KW-1185">Reference proteome</keyword>
<organism evidence="4 5">
    <name type="scientific">Candidatus Methylacidithermus pantelleriae</name>
    <dbReference type="NCBI Taxonomy" id="2744239"/>
    <lineage>
        <taxon>Bacteria</taxon>
        <taxon>Pseudomonadati</taxon>
        <taxon>Verrucomicrobiota</taxon>
        <taxon>Methylacidiphilae</taxon>
        <taxon>Methylacidiphilales</taxon>
        <taxon>Methylacidiphilaceae</taxon>
        <taxon>Candidatus Methylacidithermus</taxon>
    </lineage>
</organism>
<accession>A0A8J2BM19</accession>
<dbReference type="SMART" id="SM00257">
    <property type="entry name" value="LysM"/>
    <property type="match status" value="2"/>
</dbReference>
<sequence length="237" mass="25775">MAGRLSRWESSAREAVVEDQPGEGLGPLRVLTTFVLLVVAHLVAIWLVSSWKWVEQNPWVRRALGVVTPRAGSSASLASSVHGNWKGAASRESFATYRVSSGDTLAGIARKFGVKVEELRELNHLPNGQLRVGERIVLPRGARWQEKLQAPSLQESSGLWVVYTVRRGDTLQKIARKTGCSVRFLMKKNGIQDPRRLSVGQRLWVPKGKKSSPPPTEGNGLSGKGNPATGTPGKKGA</sequence>
<proteinExistence type="predicted"/>
<dbReference type="EMBL" id="CAJNOB010000010">
    <property type="protein sequence ID" value="CAF0694979.1"/>
    <property type="molecule type" value="Genomic_DNA"/>
</dbReference>
<keyword evidence="2" id="KW-0812">Transmembrane</keyword>
<dbReference type="SUPFAM" id="SSF54106">
    <property type="entry name" value="LysM domain"/>
    <property type="match status" value="2"/>
</dbReference>
<protein>
    <recommendedName>
        <fullName evidence="3">LysM domain-containing protein</fullName>
    </recommendedName>
</protein>
<comment type="caution">
    <text evidence="4">The sequence shown here is derived from an EMBL/GenBank/DDBJ whole genome shotgun (WGS) entry which is preliminary data.</text>
</comment>
<dbReference type="PROSITE" id="PS51782">
    <property type="entry name" value="LYSM"/>
    <property type="match status" value="2"/>
</dbReference>
<keyword evidence="2" id="KW-1133">Transmembrane helix</keyword>
<evidence type="ECO:0000313" key="4">
    <source>
        <dbReference type="EMBL" id="CAF0694979.1"/>
    </source>
</evidence>
<dbReference type="PANTHER" id="PTHR33734">
    <property type="entry name" value="LYSM DOMAIN-CONTAINING GPI-ANCHORED PROTEIN 2"/>
    <property type="match status" value="1"/>
</dbReference>
<feature type="domain" description="LysM" evidence="3">
    <location>
        <begin position="95"/>
        <end position="138"/>
    </location>
</feature>
<feature type="domain" description="LysM" evidence="3">
    <location>
        <begin position="161"/>
        <end position="205"/>
    </location>
</feature>
<dbReference type="AlphaFoldDB" id="A0A8J2BM19"/>